<sequence length="201" mass="22834">MSFISRIQPRRITALNPSRQQWTRSFVQASSQQPPRRPGHLISQQTAKEWKDLTNPQKVVAASKATFNIGLLLTGATLTIGLVYFVTSELFSSQSSTSIFSEAVDRAKANEELVRVLGEPIKSFGSPSRNRMRRNRRINYQVVDDHLGHPHLFMKFYLEGSDSEGTGMLEMIKDEKDKWEFKKLIVDVPGQGLPSRRFVLV</sequence>
<keyword evidence="8 9" id="KW-0472">Membrane</keyword>
<comment type="function">
    <text evidence="9">Essential component of the TIM23 complex, a complex that mediates the translocation of transit peptide-containing proteins across the mitochondrial inner membrane.</text>
</comment>
<gene>
    <name evidence="10" type="ORF">J3Q64DRAFT_1705860</name>
</gene>
<dbReference type="PANTHER" id="PTHR13032">
    <property type="entry name" value="MITOCHONDRIAL IMPORT INNER MEMBRANE TRANSLOCASE SUBUNIT TIM21"/>
    <property type="match status" value="1"/>
</dbReference>
<feature type="transmembrane region" description="Helical" evidence="9">
    <location>
        <begin position="65"/>
        <end position="86"/>
    </location>
</feature>
<evidence type="ECO:0000256" key="4">
    <source>
        <dbReference type="ARBA" id="ARBA00022692"/>
    </source>
</evidence>
<comment type="caution">
    <text evidence="10">The sequence shown here is derived from an EMBL/GenBank/DDBJ whole genome shotgun (WGS) entry which is preliminary data.</text>
</comment>
<keyword evidence="5" id="KW-0809">Transit peptide</keyword>
<evidence type="ECO:0000256" key="2">
    <source>
        <dbReference type="ARBA" id="ARBA00010867"/>
    </source>
</evidence>
<evidence type="ECO:0000256" key="6">
    <source>
        <dbReference type="ARBA" id="ARBA00022989"/>
    </source>
</evidence>
<keyword evidence="9" id="KW-0813">Transport</keyword>
<protein>
    <recommendedName>
        <fullName evidence="3 9">Mitochondrial import inner membrane translocase subunit Tim21</fullName>
    </recommendedName>
</protein>
<evidence type="ECO:0000256" key="7">
    <source>
        <dbReference type="ARBA" id="ARBA00023128"/>
    </source>
</evidence>
<dbReference type="PANTHER" id="PTHR13032:SF6">
    <property type="entry name" value="MITOCHONDRIAL IMPORT INNER MEMBRANE TRANSLOCASE SUBUNIT TIM21"/>
    <property type="match status" value="1"/>
</dbReference>
<evidence type="ECO:0000256" key="9">
    <source>
        <dbReference type="RuleBase" id="RU367142"/>
    </source>
</evidence>
<dbReference type="Proteomes" id="UP001448207">
    <property type="component" value="Unassembled WGS sequence"/>
</dbReference>
<comment type="subunit">
    <text evidence="9">Component of the TIM23 complex.</text>
</comment>
<accession>A0ABR3BAZ7</accession>
<evidence type="ECO:0000256" key="3">
    <source>
        <dbReference type="ARBA" id="ARBA00020726"/>
    </source>
</evidence>
<dbReference type="Pfam" id="PF08294">
    <property type="entry name" value="TIM21"/>
    <property type="match status" value="1"/>
</dbReference>
<keyword evidence="4 9" id="KW-0812">Transmembrane</keyword>
<keyword evidence="11" id="KW-1185">Reference proteome</keyword>
<comment type="subcellular location">
    <subcellularLocation>
        <location evidence="9">Mitochondrion inner membrane</location>
        <topology evidence="9">Single-pass membrane protein</topology>
    </subcellularLocation>
    <subcellularLocation>
        <location evidence="1">Mitochondrion membrane</location>
        <topology evidence="1">Single-pass membrane protein</topology>
    </subcellularLocation>
</comment>
<keyword evidence="9" id="KW-0811">Translocation</keyword>
<dbReference type="InterPro" id="IPR038552">
    <property type="entry name" value="Tim21_IMS_sf"/>
</dbReference>
<dbReference type="InterPro" id="IPR013261">
    <property type="entry name" value="Tim21"/>
</dbReference>
<keyword evidence="7 9" id="KW-0496">Mitochondrion</keyword>
<evidence type="ECO:0000313" key="10">
    <source>
        <dbReference type="EMBL" id="KAL0096026.1"/>
    </source>
</evidence>
<evidence type="ECO:0000256" key="8">
    <source>
        <dbReference type="ARBA" id="ARBA00023136"/>
    </source>
</evidence>
<organism evidence="10 11">
    <name type="scientific">Phycomyces blakesleeanus</name>
    <dbReference type="NCBI Taxonomy" id="4837"/>
    <lineage>
        <taxon>Eukaryota</taxon>
        <taxon>Fungi</taxon>
        <taxon>Fungi incertae sedis</taxon>
        <taxon>Mucoromycota</taxon>
        <taxon>Mucoromycotina</taxon>
        <taxon>Mucoromycetes</taxon>
        <taxon>Mucorales</taxon>
        <taxon>Phycomycetaceae</taxon>
        <taxon>Phycomyces</taxon>
    </lineage>
</organism>
<proteinExistence type="inferred from homology"/>
<name>A0ABR3BAZ7_PHYBL</name>
<keyword evidence="6 9" id="KW-1133">Transmembrane helix</keyword>
<keyword evidence="9" id="KW-0653">Protein transport</keyword>
<dbReference type="EMBL" id="JBCLYO010000001">
    <property type="protein sequence ID" value="KAL0096026.1"/>
    <property type="molecule type" value="Genomic_DNA"/>
</dbReference>
<keyword evidence="9" id="KW-0999">Mitochondrion inner membrane</keyword>
<dbReference type="Gene3D" id="3.10.450.320">
    <property type="entry name" value="Mitochondrial import inner membrane translocase subunit Tim21"/>
    <property type="match status" value="1"/>
</dbReference>
<reference evidence="10 11" key="1">
    <citation type="submission" date="2024-04" db="EMBL/GenBank/DDBJ databases">
        <title>Symmetric and asymmetric DNA N6-adenine methylation regulates different biological responses in Mucorales.</title>
        <authorList>
            <consortium name="Lawrence Berkeley National Laboratory"/>
            <person name="Lax C."/>
            <person name="Mondo S.J."/>
            <person name="Osorio-Concepcion M."/>
            <person name="Muszewska A."/>
            <person name="Corrochano-Luque M."/>
            <person name="Gutierrez G."/>
            <person name="Riley R."/>
            <person name="Lipzen A."/>
            <person name="Guo J."/>
            <person name="Hundley H."/>
            <person name="Amirebrahimi M."/>
            <person name="Ng V."/>
            <person name="Lorenzo-Gutierrez D."/>
            <person name="Binder U."/>
            <person name="Yang J."/>
            <person name="Song Y."/>
            <person name="Canovas D."/>
            <person name="Navarro E."/>
            <person name="Freitag M."/>
            <person name="Gabaldon T."/>
            <person name="Grigoriev I.V."/>
            <person name="Corrochano L.M."/>
            <person name="Nicolas F.E."/>
            <person name="Garre V."/>
        </authorList>
    </citation>
    <scope>NUCLEOTIDE SEQUENCE [LARGE SCALE GENOMIC DNA]</scope>
    <source>
        <strain evidence="10 11">L51</strain>
    </source>
</reference>
<evidence type="ECO:0000313" key="11">
    <source>
        <dbReference type="Proteomes" id="UP001448207"/>
    </source>
</evidence>
<evidence type="ECO:0000256" key="5">
    <source>
        <dbReference type="ARBA" id="ARBA00022946"/>
    </source>
</evidence>
<evidence type="ECO:0000256" key="1">
    <source>
        <dbReference type="ARBA" id="ARBA00004304"/>
    </source>
</evidence>
<comment type="similarity">
    <text evidence="2 9">Belongs to the TIM21 family.</text>
</comment>